<dbReference type="AlphaFoldDB" id="A0A2T1HY07"/>
<protein>
    <submittedName>
        <fullName evidence="1">Uncharacterized protein</fullName>
    </submittedName>
</protein>
<organism evidence="1 2">
    <name type="scientific">Alsobacter soli</name>
    <dbReference type="NCBI Taxonomy" id="2109933"/>
    <lineage>
        <taxon>Bacteria</taxon>
        <taxon>Pseudomonadati</taxon>
        <taxon>Pseudomonadota</taxon>
        <taxon>Alphaproteobacteria</taxon>
        <taxon>Hyphomicrobiales</taxon>
        <taxon>Alsobacteraceae</taxon>
        <taxon>Alsobacter</taxon>
    </lineage>
</organism>
<name>A0A2T1HY07_9HYPH</name>
<dbReference type="Proteomes" id="UP000239772">
    <property type="component" value="Unassembled WGS sequence"/>
</dbReference>
<comment type="caution">
    <text evidence="1">The sequence shown here is derived from an EMBL/GenBank/DDBJ whole genome shotgun (WGS) entry which is preliminary data.</text>
</comment>
<evidence type="ECO:0000313" key="2">
    <source>
        <dbReference type="Proteomes" id="UP000239772"/>
    </source>
</evidence>
<evidence type="ECO:0000313" key="1">
    <source>
        <dbReference type="EMBL" id="PSC06577.1"/>
    </source>
</evidence>
<accession>A0A2T1HY07</accession>
<dbReference type="EMBL" id="PVZS01000002">
    <property type="protein sequence ID" value="PSC06577.1"/>
    <property type="molecule type" value="Genomic_DNA"/>
</dbReference>
<gene>
    <name evidence="1" type="ORF">SLNSH_01840</name>
</gene>
<keyword evidence="2" id="KW-1185">Reference proteome</keyword>
<reference evidence="2" key="1">
    <citation type="submission" date="2018-03" db="EMBL/GenBank/DDBJ databases">
        <authorList>
            <person name="Sun L."/>
            <person name="Liu H."/>
            <person name="Chen W."/>
            <person name="Huang K."/>
            <person name="Liu W."/>
            <person name="Gao X."/>
        </authorList>
    </citation>
    <scope>NUCLEOTIDE SEQUENCE [LARGE SCALE GENOMIC DNA]</scope>
    <source>
        <strain evidence="2">SH9</strain>
    </source>
</reference>
<proteinExistence type="predicted"/>
<sequence>MRPEALIMTRHIRDRLLAVSNAECELDMAITVVSPDFLPTPQISPGCYLVAEDACGSAIYLIDDDHALVRLELA</sequence>